<dbReference type="AlphaFoldDB" id="A0AAD5MMR7"/>
<name>A0AAD5MMR7_PARTN</name>
<proteinExistence type="predicted"/>
<protein>
    <submittedName>
        <fullName evidence="2">Uncharacterized protein</fullName>
    </submittedName>
</protein>
<evidence type="ECO:0000256" key="1">
    <source>
        <dbReference type="SAM" id="MobiDB-lite"/>
    </source>
</evidence>
<reference evidence="2" key="1">
    <citation type="submission" date="2021-06" db="EMBL/GenBank/DDBJ databases">
        <title>Parelaphostrongylus tenuis whole genome reference sequence.</title>
        <authorList>
            <person name="Garwood T.J."/>
            <person name="Larsen P.A."/>
            <person name="Fountain-Jones N.M."/>
            <person name="Garbe J.R."/>
            <person name="Macchietto M.G."/>
            <person name="Kania S.A."/>
            <person name="Gerhold R.W."/>
            <person name="Richards J.E."/>
            <person name="Wolf T.M."/>
        </authorList>
    </citation>
    <scope>NUCLEOTIDE SEQUENCE</scope>
    <source>
        <strain evidence="2">MNPRO001-30</strain>
        <tissue evidence="2">Meninges</tissue>
    </source>
</reference>
<feature type="compositionally biased region" description="Basic and acidic residues" evidence="1">
    <location>
        <begin position="18"/>
        <end position="32"/>
    </location>
</feature>
<sequence>MVLSSRKSKRSTSSFVSGHDKNGRRSEDSVSYERPRKLPVPCARAEYEGHFFQVDRVLDTISVVSSDRILQSMVQWKPTWLKLMQTSSTVRDFYSRVTVIGCVVKDNILRSRVSQKTKWSRKEFKCLRFRIRVDHSDGSSTYEVVPYPDLKARFPAALFEYFEKRMPSPDVSTSDEPRRDGLLSIYNNITVPRYLDVRFTRSKRSVLGASSQKLLNCSASWLANDTDGSV</sequence>
<feature type="compositionally biased region" description="Basic residues" evidence="1">
    <location>
        <begin position="1"/>
        <end position="10"/>
    </location>
</feature>
<comment type="caution">
    <text evidence="2">The sequence shown here is derived from an EMBL/GenBank/DDBJ whole genome shotgun (WGS) entry which is preliminary data.</text>
</comment>
<feature type="region of interest" description="Disordered" evidence="1">
    <location>
        <begin position="1"/>
        <end position="32"/>
    </location>
</feature>
<accession>A0AAD5MMR7</accession>
<dbReference type="EMBL" id="JAHQIW010003417">
    <property type="protein sequence ID" value="KAJ1358638.1"/>
    <property type="molecule type" value="Genomic_DNA"/>
</dbReference>
<evidence type="ECO:0000313" key="2">
    <source>
        <dbReference type="EMBL" id="KAJ1358638.1"/>
    </source>
</evidence>
<organism evidence="2 3">
    <name type="scientific">Parelaphostrongylus tenuis</name>
    <name type="common">Meningeal worm</name>
    <dbReference type="NCBI Taxonomy" id="148309"/>
    <lineage>
        <taxon>Eukaryota</taxon>
        <taxon>Metazoa</taxon>
        <taxon>Ecdysozoa</taxon>
        <taxon>Nematoda</taxon>
        <taxon>Chromadorea</taxon>
        <taxon>Rhabditida</taxon>
        <taxon>Rhabditina</taxon>
        <taxon>Rhabditomorpha</taxon>
        <taxon>Strongyloidea</taxon>
        <taxon>Metastrongylidae</taxon>
        <taxon>Parelaphostrongylus</taxon>
    </lineage>
</organism>
<gene>
    <name evidence="2" type="ORF">KIN20_017115</name>
</gene>
<evidence type="ECO:0000313" key="3">
    <source>
        <dbReference type="Proteomes" id="UP001196413"/>
    </source>
</evidence>
<dbReference type="Proteomes" id="UP001196413">
    <property type="component" value="Unassembled WGS sequence"/>
</dbReference>
<keyword evidence="3" id="KW-1185">Reference proteome</keyword>